<reference evidence="3" key="2">
    <citation type="submission" date="2012-06" db="EMBL/GenBank/DDBJ databases">
        <title>Comparative genomic analyses of Aspergillus oryzae 3.042 and A. oryzae RIB40 for soy-sauce fermentation.</title>
        <authorList>
            <person name="Zhao G."/>
            <person name="Hou L."/>
            <person name="Wang C."/>
            <person name="Cao X."/>
        </authorList>
    </citation>
    <scope>NUCLEOTIDE SEQUENCE [LARGE SCALE GENOMIC DNA]</scope>
    <source>
        <strain evidence="3">3.042</strain>
    </source>
</reference>
<dbReference type="OrthoDB" id="10044044at2759"/>
<evidence type="ECO:0000313" key="3">
    <source>
        <dbReference type="Proteomes" id="UP000002812"/>
    </source>
</evidence>
<feature type="domain" description="Hemerythrin-like" evidence="1">
    <location>
        <begin position="128"/>
        <end position="250"/>
    </location>
</feature>
<dbReference type="PANTHER" id="PTHR38048">
    <property type="entry name" value="EXPRESSED PROTEIN"/>
    <property type="match status" value="1"/>
</dbReference>
<dbReference type="PANTHER" id="PTHR38048:SF1">
    <property type="entry name" value="HEMERYTHRIN-LIKE DOMAIN-CONTAINING PROTEIN"/>
    <property type="match status" value="1"/>
</dbReference>
<proteinExistence type="predicted"/>
<organism evidence="2 3">
    <name type="scientific">Aspergillus oryzae (strain 3.042)</name>
    <name type="common">Yellow koji mold</name>
    <dbReference type="NCBI Taxonomy" id="1160506"/>
    <lineage>
        <taxon>Eukaryota</taxon>
        <taxon>Fungi</taxon>
        <taxon>Dikarya</taxon>
        <taxon>Ascomycota</taxon>
        <taxon>Pezizomycotina</taxon>
        <taxon>Eurotiomycetes</taxon>
        <taxon>Eurotiomycetidae</taxon>
        <taxon>Eurotiales</taxon>
        <taxon>Aspergillaceae</taxon>
        <taxon>Aspergillus</taxon>
        <taxon>Aspergillus subgen. Circumdati</taxon>
    </lineage>
</organism>
<dbReference type="AlphaFoldDB" id="I8AAQ7"/>
<dbReference type="InterPro" id="IPR012312">
    <property type="entry name" value="Hemerythrin-like"/>
</dbReference>
<protein>
    <recommendedName>
        <fullName evidence="1">Hemerythrin-like domain-containing protein</fullName>
    </recommendedName>
</protein>
<gene>
    <name evidence="2" type="ORF">Ao3042_00382</name>
</gene>
<dbReference type="EMBL" id="AKHY01000079">
    <property type="protein sequence ID" value="EIT82447.1"/>
    <property type="molecule type" value="Genomic_DNA"/>
</dbReference>
<comment type="caution">
    <text evidence="2">The sequence shown here is derived from an EMBL/GenBank/DDBJ whole genome shotgun (WGS) entry which is preliminary data.</text>
</comment>
<dbReference type="CDD" id="cd12108">
    <property type="entry name" value="Hr-like"/>
    <property type="match status" value="1"/>
</dbReference>
<dbReference type="InterPro" id="IPR053206">
    <property type="entry name" value="Dimeric_xanthone_biosynth"/>
</dbReference>
<name>I8AAQ7_ASPO3</name>
<dbReference type="Pfam" id="PF01814">
    <property type="entry name" value="Hemerythrin"/>
    <property type="match status" value="1"/>
</dbReference>
<dbReference type="Gene3D" id="1.20.120.520">
    <property type="entry name" value="nmb1532 protein domain like"/>
    <property type="match status" value="1"/>
</dbReference>
<reference evidence="2 3" key="1">
    <citation type="journal article" date="2012" name="Eukaryot. Cell">
        <title>Draft genome sequence of Aspergillus oryzae strain 3.042.</title>
        <authorList>
            <person name="Zhao G."/>
            <person name="Yao Y."/>
            <person name="Qi W."/>
            <person name="Wang C."/>
            <person name="Hou L."/>
            <person name="Zeng B."/>
            <person name="Cao X."/>
        </authorList>
    </citation>
    <scope>NUCLEOTIDE SEQUENCE [LARGE SCALE GENOMIC DNA]</scope>
    <source>
        <strain evidence="2 3">3.042</strain>
    </source>
</reference>
<sequence>MSLGPIETNHGISPELLPHGHPLVLKWTMECQMKLACADKLPTPDLLQTSAMDFLTASDVLGLIILRRIAWWSPNLSNGQNEAAAAPNESGSEEQKLPPLSLKDFGVYNRMAAQMDGFVCSSCLFMATKHNHFRLSWKDLQNACETNGKRSSGLKPKQLILTGLRFCSQLDFHHSIEEEHIFPVLARKMPEFRQKKTLLAQHKKIHRGLDELEQYLEKCRSGEEDLELTEMKRLMDAFGEVLWTHLDEEVRTLGAENMRKYWTLEEMCTLPM</sequence>
<evidence type="ECO:0000259" key="1">
    <source>
        <dbReference type="Pfam" id="PF01814"/>
    </source>
</evidence>
<accession>I8AAQ7</accession>
<evidence type="ECO:0000313" key="2">
    <source>
        <dbReference type="EMBL" id="EIT82447.1"/>
    </source>
</evidence>
<dbReference type="Proteomes" id="UP000002812">
    <property type="component" value="Unassembled WGS sequence"/>
</dbReference>
<dbReference type="HOGENOM" id="CLU_074846_1_1_1"/>